<proteinExistence type="predicted"/>
<dbReference type="EMBL" id="CM040997">
    <property type="protein sequence ID" value="MCJ8746017.1"/>
    <property type="molecule type" value="Genomic_DNA"/>
</dbReference>
<evidence type="ECO:0000313" key="1">
    <source>
        <dbReference type="EMBL" id="MCJ8746017.1"/>
    </source>
</evidence>
<gene>
    <name evidence="1" type="ORF">PDJAM_G00136920</name>
</gene>
<comment type="caution">
    <text evidence="1">The sequence shown here is derived from an EMBL/GenBank/DDBJ whole genome shotgun (WGS) entry which is preliminary data.</text>
</comment>
<accession>A0ACC5ZEJ2</accession>
<dbReference type="Proteomes" id="UP000830395">
    <property type="component" value="Chromosome 23"/>
</dbReference>
<evidence type="ECO:0000313" key="2">
    <source>
        <dbReference type="Proteomes" id="UP000830395"/>
    </source>
</evidence>
<name>A0ACC5ZEJ2_9TELE</name>
<keyword evidence="2" id="KW-1185">Reference proteome</keyword>
<protein>
    <submittedName>
        <fullName evidence="1">Uncharacterized protein</fullName>
    </submittedName>
</protein>
<reference evidence="1" key="1">
    <citation type="submission" date="2020-02" db="EMBL/GenBank/DDBJ databases">
        <title>Genome sequencing of the panga catfish, Pangasius djambal.</title>
        <authorList>
            <person name="Wen M."/>
            <person name="Zahm M."/>
            <person name="Roques C."/>
            <person name="Cabau C."/>
            <person name="Klopp C."/>
            <person name="Donnadieu C."/>
            <person name="Jouanno E."/>
            <person name="Avarre J.-C."/>
            <person name="Campet M."/>
            <person name="Ha T."/>
            <person name="Dugue R."/>
            <person name="Lampietro C."/>
            <person name="Louis A."/>
            <person name="Herpin A."/>
            <person name="Echchiki A."/>
            <person name="Berthelot C."/>
            <person name="Parey E."/>
            <person name="Roest-Crollius H."/>
            <person name="Braasch I."/>
            <person name="Postlethwait J.H."/>
            <person name="Bobe J."/>
            <person name="Montfort J."/>
            <person name="Bouchez O."/>
            <person name="Begum T."/>
            <person name="Schartl M."/>
            <person name="Gustiano R."/>
            <person name="Guiguen Y."/>
        </authorList>
    </citation>
    <scope>NUCLEOTIDE SEQUENCE</scope>
    <source>
        <strain evidence="1">Pdj_M5554</strain>
    </source>
</reference>
<organism evidence="1 2">
    <name type="scientific">Pangasius djambal</name>
    <dbReference type="NCBI Taxonomy" id="1691987"/>
    <lineage>
        <taxon>Eukaryota</taxon>
        <taxon>Metazoa</taxon>
        <taxon>Chordata</taxon>
        <taxon>Craniata</taxon>
        <taxon>Vertebrata</taxon>
        <taxon>Euteleostomi</taxon>
        <taxon>Actinopterygii</taxon>
        <taxon>Neopterygii</taxon>
        <taxon>Teleostei</taxon>
        <taxon>Ostariophysi</taxon>
        <taxon>Siluriformes</taxon>
        <taxon>Pangasiidae</taxon>
        <taxon>Pangasius</taxon>
    </lineage>
</organism>
<feature type="non-terminal residue" evidence="1">
    <location>
        <position position="61"/>
    </location>
</feature>
<sequence>MQSDASMDPLPFKEGDPSSGHSLTQVKRPDSPLLSCVSMKSDASMDLPLTFKGGNPSSGNR</sequence>